<dbReference type="Proteomes" id="UP000747110">
    <property type="component" value="Unassembled WGS sequence"/>
</dbReference>
<evidence type="ECO:0000313" key="4">
    <source>
        <dbReference type="Proteomes" id="UP000747110"/>
    </source>
</evidence>
<feature type="region of interest" description="Disordered" evidence="1">
    <location>
        <begin position="81"/>
        <end position="182"/>
    </location>
</feature>
<feature type="compositionally biased region" description="Pro residues" evidence="1">
    <location>
        <begin position="303"/>
        <end position="314"/>
    </location>
</feature>
<feature type="compositionally biased region" description="Polar residues" evidence="1">
    <location>
        <begin position="619"/>
        <end position="657"/>
    </location>
</feature>
<feature type="region of interest" description="Disordered" evidence="1">
    <location>
        <begin position="1247"/>
        <end position="1298"/>
    </location>
</feature>
<feature type="region of interest" description="Disordered" evidence="1">
    <location>
        <begin position="493"/>
        <end position="539"/>
    </location>
</feature>
<feature type="compositionally biased region" description="Pro residues" evidence="1">
    <location>
        <begin position="429"/>
        <end position="440"/>
    </location>
</feature>
<feature type="region of interest" description="Disordered" evidence="1">
    <location>
        <begin position="1345"/>
        <end position="1369"/>
    </location>
</feature>
<evidence type="ECO:0000256" key="1">
    <source>
        <dbReference type="SAM" id="MobiDB-lite"/>
    </source>
</evidence>
<dbReference type="OrthoDB" id="549559at2759"/>
<feature type="compositionally biased region" description="Basic and acidic residues" evidence="1">
    <location>
        <begin position="352"/>
        <end position="361"/>
    </location>
</feature>
<proteinExistence type="predicted"/>
<feature type="region of interest" description="Disordered" evidence="1">
    <location>
        <begin position="243"/>
        <end position="377"/>
    </location>
</feature>
<feature type="compositionally biased region" description="Low complexity" evidence="1">
    <location>
        <begin position="147"/>
        <end position="182"/>
    </location>
</feature>
<feature type="region of interest" description="Disordered" evidence="1">
    <location>
        <begin position="912"/>
        <end position="942"/>
    </location>
</feature>
<evidence type="ECO:0000313" key="2">
    <source>
        <dbReference type="EMBL" id="GIL84251.1"/>
    </source>
</evidence>
<feature type="region of interest" description="Disordered" evidence="1">
    <location>
        <begin position="998"/>
        <end position="1022"/>
    </location>
</feature>
<organism evidence="2 4">
    <name type="scientific">Volvox reticuliferus</name>
    <dbReference type="NCBI Taxonomy" id="1737510"/>
    <lineage>
        <taxon>Eukaryota</taxon>
        <taxon>Viridiplantae</taxon>
        <taxon>Chlorophyta</taxon>
        <taxon>core chlorophytes</taxon>
        <taxon>Chlorophyceae</taxon>
        <taxon>CS clade</taxon>
        <taxon>Chlamydomonadales</taxon>
        <taxon>Volvocaceae</taxon>
        <taxon>Volvox</taxon>
    </lineage>
</organism>
<reference evidence="2" key="1">
    <citation type="journal article" date="2021" name="Proc. Natl. Acad. Sci. U.S.A.">
        <title>Three genomes in the algal genus Volvox reveal the fate of a haploid sex-determining region after a transition to homothallism.</title>
        <authorList>
            <person name="Yamamoto K."/>
            <person name="Hamaji T."/>
            <person name="Kawai-Toyooka H."/>
            <person name="Matsuzaki R."/>
            <person name="Takahashi F."/>
            <person name="Nishimura Y."/>
            <person name="Kawachi M."/>
            <person name="Noguchi H."/>
            <person name="Minakuchi Y."/>
            <person name="Umen J.G."/>
            <person name="Toyoda A."/>
            <person name="Nozaki H."/>
        </authorList>
    </citation>
    <scope>NUCLEOTIDE SEQUENCE</scope>
    <source>
        <strain evidence="3">NIES-3785</strain>
        <strain evidence="2">NIES-3786</strain>
    </source>
</reference>
<feature type="compositionally biased region" description="Low complexity" evidence="1">
    <location>
        <begin position="569"/>
        <end position="578"/>
    </location>
</feature>
<comment type="caution">
    <text evidence="2">The sequence shown here is derived from an EMBL/GenBank/DDBJ whole genome shotgun (WGS) entry which is preliminary data.</text>
</comment>
<feature type="compositionally biased region" description="Low complexity" evidence="1">
    <location>
        <begin position="917"/>
        <end position="937"/>
    </location>
</feature>
<sequence>MRETKRRKMGYWEPFNVWWREYVAQHDKRPKVHEMKKWYEANAERVWGGTGPTWDETKKHSKGMRRIEDISDYFRQYRRGRRKKAAGCSMDSDTSDSDADEIAERASTPDSEKHPRSQAKATRKGQAGGAGARGRGRPKQETTDFAGSVPSSDRPSISGSSAQVPHHSLSQQQPPSSTLALPQVADGHAPMAVGMPSLPVEDEENLLHKQELLQMHHHQHQHHQQNQPQQLLQEQQPFPQLVSSAHCGGAEGPYPSALPPVHQHRLSSSSMHLGVHQLRSASTMQLPPAPQLRTPSATVLPSDPAPPPPPPLLLRPPQQQSQMVMGLAPATRGVGSYPSQSHEQHLHHHQHAQLDEPEQMHQHQQQHPDPLHSHYNPYRQDLLPQEEYGDAASPPEPHIAQPHYPKIFGMPVPGLPFFGGWRSRSGTIPPNPPPGHPHQPPYAAHPVAAPPPHIQRAMTMPRTWSQPTAPAPPPAPRRLGSWGMMRMLSMPRTVSPAAVPPPPVGQQMQPAAGQQQQQQRQQRLPPAQPQPAAPRSMTSHTPFAMRAGTAIINGIVPFLRGSASPPPQSSSVPSQVEPYLDNSAVLPPDSYMTSTSPPAAAATVMAPCYSPPHLYANTSPPQPYVNSSPPQPYIQTSPPQQQPLDQSMSPPDQSLAQQPLLRNGLYMNGQLPPSQLPPADPSYMAVAPQANGPLHNSHVVQPPKLQTAQPQLPSQLALQPATPPPVAAPASVPASVLAPPPPPPPQALAALPLQPQELVPCPLPDPFRTPERVVSLTHVFEFPTEPVFQNQIRMGGADGGRAALQDAQAIVPDGYLPDVNLTHGSNPAAAVVAASIPPDVPMILENADMGSQVVLDGNSPAAVTQVSTDQRTGSGSGSLIGRLFTRGSTMQRLRELFWSWANTESDVLGQDATVTPRSADGGASRSGAGVGEAAGVALPPPSPVPMASPAAFWVRSNSNPRGSVGGSPRPGPSSPDYGPNPFRQQLQRLGSMSSSWLLGKRSREDSSPTTQTSTPTSRKLQRGISGVFRPLVDMMSFGRRSSNLGISNSVVVTADAAATALAVEPTQPPPPQDLMLTDHASIAAAEHGAVAMVQTPPVVVAEISTTAAAVAAPPELGQVMSTDADGDRLLLEALDSRILAALDEETQAAVVPEPLPLPPPEDGDENADAGGGALIQGLDDVAMRAPPPPVQPQLHQPAIAQIPVPMDITPPAAVALAPAAVLTPAPGAQVIGSSNTVLPFLAPRVMPHQPPPPNSANGSIGPPVITTGARPTAAAVRPQPTPQQLPFGSYSHGPQSQIVQQQLQLPQEGPMVATAPGATSSLWQHQQHPQDYLPLGCSDLQTSHHQLPPHAQQTQMLPHHPNSQGHVPNTQDDVNGNGGMLLRLSNSVTELLKQVVWGNHPGR</sequence>
<feature type="compositionally biased region" description="Low complexity" evidence="1">
    <location>
        <begin position="1007"/>
        <end position="1017"/>
    </location>
</feature>
<dbReference type="EMBL" id="BNCP01000029">
    <property type="protein sequence ID" value="GIL84251.1"/>
    <property type="molecule type" value="Genomic_DNA"/>
</dbReference>
<dbReference type="EMBL" id="BNCQ01000044">
    <property type="protein sequence ID" value="GIM12557.1"/>
    <property type="molecule type" value="Genomic_DNA"/>
</dbReference>
<keyword evidence="4" id="KW-1185">Reference proteome</keyword>
<feature type="region of interest" description="Disordered" evidence="1">
    <location>
        <begin position="716"/>
        <end position="747"/>
    </location>
</feature>
<evidence type="ECO:0000313" key="3">
    <source>
        <dbReference type="EMBL" id="GIM12557.1"/>
    </source>
</evidence>
<feature type="region of interest" description="Disordered" evidence="1">
    <location>
        <begin position="421"/>
        <end position="445"/>
    </location>
</feature>
<feature type="compositionally biased region" description="Low complexity" evidence="1">
    <location>
        <begin position="728"/>
        <end position="737"/>
    </location>
</feature>
<feature type="compositionally biased region" description="Low complexity" evidence="1">
    <location>
        <begin position="505"/>
        <end position="525"/>
    </location>
</feature>
<feature type="region of interest" description="Disordered" evidence="1">
    <location>
        <begin position="562"/>
        <end position="583"/>
    </location>
</feature>
<accession>A0A8J4CLW6</accession>
<protein>
    <submittedName>
        <fullName evidence="2">Uncharacterized protein</fullName>
    </submittedName>
</protein>
<feature type="region of interest" description="Disordered" evidence="1">
    <location>
        <begin position="957"/>
        <end position="984"/>
    </location>
</feature>
<gene>
    <name evidence="2" type="ORF">Vretifemale_12937</name>
    <name evidence="3" type="ORF">Vretimale_15874</name>
</gene>
<feature type="region of interest" description="Disordered" evidence="1">
    <location>
        <begin position="619"/>
        <end position="700"/>
    </location>
</feature>
<dbReference type="Proteomes" id="UP000722791">
    <property type="component" value="Unassembled WGS sequence"/>
</dbReference>
<name>A0A8J4CLW6_9CHLO</name>